<reference evidence="1" key="1">
    <citation type="submission" date="2020-05" db="EMBL/GenBank/DDBJ databases">
        <authorList>
            <person name="Chiriac C."/>
            <person name="Salcher M."/>
            <person name="Ghai R."/>
            <person name="Kavagutti S V."/>
        </authorList>
    </citation>
    <scope>NUCLEOTIDE SEQUENCE</scope>
</reference>
<gene>
    <name evidence="1" type="ORF">UFOPK4061_01079</name>
</gene>
<dbReference type="EMBL" id="CAFBPD010000188">
    <property type="protein sequence ID" value="CAB5015231.1"/>
    <property type="molecule type" value="Genomic_DNA"/>
</dbReference>
<sequence>MGEPPGIAHALGEDREDVIAIDDVSVAVDRQASIGIAVVRDPRVGSVLEDRLDEVSEVGAAAVVIDVQAIRARMNREHACAGPGVQGRCHGRCGPIRTVDDDAQTAQAIRDRRHEIAVIECNDPGVGLDPAHCRSERAIPRLAQPGFDRILDRVIELVTASGKELDAVVRHRVVGGREHDAYIGAKGVCQVRNRRGWHDAEEGDVYPGASETRNHCRFKKLAACPAVSSDHGRWPMTLECAHVREDVGRSDGQIEC</sequence>
<evidence type="ECO:0000313" key="1">
    <source>
        <dbReference type="EMBL" id="CAB5015231.1"/>
    </source>
</evidence>
<name>A0A6J7QDT8_9ZZZZ</name>
<organism evidence="1">
    <name type="scientific">freshwater metagenome</name>
    <dbReference type="NCBI Taxonomy" id="449393"/>
    <lineage>
        <taxon>unclassified sequences</taxon>
        <taxon>metagenomes</taxon>
        <taxon>ecological metagenomes</taxon>
    </lineage>
</organism>
<proteinExistence type="predicted"/>
<dbReference type="AlphaFoldDB" id="A0A6J7QDT8"/>
<protein>
    <submittedName>
        <fullName evidence="1">Unannotated protein</fullName>
    </submittedName>
</protein>
<accession>A0A6J7QDT8</accession>